<evidence type="ECO:0000259" key="9">
    <source>
        <dbReference type="PROSITE" id="PS50235"/>
    </source>
</evidence>
<evidence type="ECO:0000256" key="5">
    <source>
        <dbReference type="ARBA" id="ARBA00022786"/>
    </source>
</evidence>
<feature type="region of interest" description="Disordered" evidence="8">
    <location>
        <begin position="750"/>
        <end position="781"/>
    </location>
</feature>
<dbReference type="PANTHER" id="PTHR21646:SF24">
    <property type="entry name" value="UBIQUITIN CARBOXYL-TERMINAL HYDROLASE"/>
    <property type="match status" value="1"/>
</dbReference>
<dbReference type="AlphaFoldDB" id="A0A8H8SSB9"/>
<evidence type="ECO:0000256" key="7">
    <source>
        <dbReference type="ARBA" id="ARBA00022807"/>
    </source>
</evidence>
<protein>
    <recommendedName>
        <fullName evidence="3">ubiquitinyl hydrolase 1</fullName>
        <ecNumber evidence="3">3.4.19.12</ecNumber>
    </recommendedName>
</protein>
<dbReference type="GO" id="GO:0016579">
    <property type="term" value="P:protein deubiquitination"/>
    <property type="evidence" value="ECO:0007669"/>
    <property type="project" value="InterPro"/>
</dbReference>
<dbReference type="EMBL" id="CP059659">
    <property type="protein sequence ID" value="QRW16646.1"/>
    <property type="molecule type" value="Genomic_DNA"/>
</dbReference>
<feature type="domain" description="USP" evidence="9">
    <location>
        <begin position="92"/>
        <end position="715"/>
    </location>
</feature>
<dbReference type="Gene3D" id="3.90.70.10">
    <property type="entry name" value="Cysteine proteinases"/>
    <property type="match status" value="2"/>
</dbReference>
<gene>
    <name evidence="10" type="ORF">RhiXN_04647</name>
</gene>
<reference evidence="10" key="1">
    <citation type="submission" date="2020-05" db="EMBL/GenBank/DDBJ databases">
        <title>Evolutionary and genomic comparisons of hybrid uninucleate and nonhybrid Rhizoctonia fungi.</title>
        <authorList>
            <person name="Li C."/>
            <person name="Chen X."/>
        </authorList>
    </citation>
    <scope>NUCLEOTIDE SEQUENCE</scope>
    <source>
        <strain evidence="10">AG-1 IA</strain>
    </source>
</reference>
<dbReference type="InterPro" id="IPR038765">
    <property type="entry name" value="Papain-like_cys_pep_sf"/>
</dbReference>
<evidence type="ECO:0000256" key="6">
    <source>
        <dbReference type="ARBA" id="ARBA00022801"/>
    </source>
</evidence>
<dbReference type="GO" id="GO:0006508">
    <property type="term" value="P:proteolysis"/>
    <property type="evidence" value="ECO:0007669"/>
    <property type="project" value="UniProtKB-KW"/>
</dbReference>
<dbReference type="GeneID" id="67026927"/>
<dbReference type="KEGG" id="rsx:RhiXN_04647"/>
<evidence type="ECO:0000313" key="10">
    <source>
        <dbReference type="EMBL" id="QRW16646.1"/>
    </source>
</evidence>
<feature type="compositionally biased region" description="Polar residues" evidence="8">
    <location>
        <begin position="761"/>
        <end position="779"/>
    </location>
</feature>
<sequence>MAEKLLQPRTTVSYNRSQAGWQLLGHSLVWTLAAKTVAILSDPISGDEIAPDNAHEPGPLLGKGSDYFSKLQASHDANKSKARQSPAPAVQQGTTGLQNLNTCVMNSALQCLTHIPELEEYFLSGLYKQELNYDNPLGMQAHPPSLRQRAMGEATPQTRYQQHDTQQFLGFLLGGLHKDLNRVLKNPYVKKPEWPEEGGNEKAVAKETWEGYKKRNKSIIVDLFQSMYKSTLVYPECSKISITFDPFMYLTLPLPVTKTWRHIIHWVTWDTRKRTLAVEIEVPKDPSYGYLKKLFAKWFRVKAESLLAAKVWSHKFYKFYDDYVNLTELAKKDTLVAYELPVPVKSIAKPPPQTSSFTFGAKPKPSPKPTQAPHSCYLDSTSPRLNAVQRLAYRSLLPLSKDEDGEGELVEQIPPKADEADEAVTKIRPQADEMKVEVVRDVEMQAAQEIVAKEEASTEHAQDDGKLASLAEPQGEEDFEVIGPQTELFELQLFNSVTATRIETGLNMNASSVRWVDWNTLIVEKLSQPTPLVKPTDALVRQWSLPMQTHFFGSESLLFDEWEEHSIDLEDCLNEFTKEEQLGEEDLLYCLRRKKHQQATKRFELWSVPNIFVVRLKRFSNARAMQDKIHALVEFPISELDLSTRVGESGQSDECVYDLFAVDEHMGVLGGGDYWAYAKNLSDGKWYHFEDSYVSKSSAEDSVNANASLLFYQRRLSDSKAVIEKICTRVYSNQGPDSQKSIDMGGQLPMISRGHTDPNLGGSNNNPTFTTPSPVTTGSAGAKYNSLKEKDQDGVEGLGGVAVEVTTTTTMERKEL</sequence>
<evidence type="ECO:0000256" key="3">
    <source>
        <dbReference type="ARBA" id="ARBA00012759"/>
    </source>
</evidence>
<dbReference type="InterPro" id="IPR028889">
    <property type="entry name" value="USP"/>
</dbReference>
<evidence type="ECO:0000256" key="4">
    <source>
        <dbReference type="ARBA" id="ARBA00022670"/>
    </source>
</evidence>
<evidence type="ECO:0000313" key="11">
    <source>
        <dbReference type="Proteomes" id="UP000650533"/>
    </source>
</evidence>
<keyword evidence="6 10" id="KW-0378">Hydrolase</keyword>
<dbReference type="Pfam" id="PF00443">
    <property type="entry name" value="UCH"/>
    <property type="match status" value="1"/>
</dbReference>
<keyword evidence="5" id="KW-0833">Ubl conjugation pathway</keyword>
<dbReference type="InterPro" id="IPR050185">
    <property type="entry name" value="Ub_carboxyl-term_hydrolase"/>
</dbReference>
<dbReference type="InterPro" id="IPR001394">
    <property type="entry name" value="Peptidase_C19_UCH"/>
</dbReference>
<dbReference type="RefSeq" id="XP_043176883.1">
    <property type="nucleotide sequence ID" value="XM_043324464.1"/>
</dbReference>
<comment type="similarity">
    <text evidence="2">Belongs to the peptidase C19 family.</text>
</comment>
<keyword evidence="4" id="KW-0645">Protease</keyword>
<dbReference type="PROSITE" id="PS50235">
    <property type="entry name" value="USP_3"/>
    <property type="match status" value="1"/>
</dbReference>
<dbReference type="GO" id="GO:0004843">
    <property type="term" value="F:cysteine-type deubiquitinase activity"/>
    <property type="evidence" value="ECO:0007669"/>
    <property type="project" value="UniProtKB-EC"/>
</dbReference>
<comment type="catalytic activity">
    <reaction evidence="1">
        <text>Thiol-dependent hydrolysis of ester, thioester, amide, peptide and isopeptide bonds formed by the C-terminal Gly of ubiquitin (a 76-residue protein attached to proteins as an intracellular targeting signal).</text>
        <dbReference type="EC" id="3.4.19.12"/>
    </reaction>
</comment>
<dbReference type="SUPFAM" id="SSF54001">
    <property type="entry name" value="Cysteine proteinases"/>
    <property type="match status" value="1"/>
</dbReference>
<evidence type="ECO:0000256" key="1">
    <source>
        <dbReference type="ARBA" id="ARBA00000707"/>
    </source>
</evidence>
<evidence type="ECO:0000256" key="2">
    <source>
        <dbReference type="ARBA" id="ARBA00009085"/>
    </source>
</evidence>
<name>A0A8H8SSB9_9AGAM</name>
<dbReference type="EC" id="3.4.19.12" evidence="3"/>
<evidence type="ECO:0000256" key="8">
    <source>
        <dbReference type="SAM" id="MobiDB-lite"/>
    </source>
</evidence>
<dbReference type="PANTHER" id="PTHR21646">
    <property type="entry name" value="UBIQUITIN CARBOXYL-TERMINAL HYDROLASE"/>
    <property type="match status" value="1"/>
</dbReference>
<dbReference type="Proteomes" id="UP000650533">
    <property type="component" value="Chromosome 2"/>
</dbReference>
<feature type="region of interest" description="Disordered" evidence="8">
    <location>
        <begin position="73"/>
        <end position="93"/>
    </location>
</feature>
<proteinExistence type="inferred from homology"/>
<accession>A0A8H8SSB9</accession>
<feature type="region of interest" description="Disordered" evidence="8">
    <location>
        <begin position="353"/>
        <end position="379"/>
    </location>
</feature>
<organism evidence="10 11">
    <name type="scientific">Rhizoctonia solani</name>
    <dbReference type="NCBI Taxonomy" id="456999"/>
    <lineage>
        <taxon>Eukaryota</taxon>
        <taxon>Fungi</taxon>
        <taxon>Dikarya</taxon>
        <taxon>Basidiomycota</taxon>
        <taxon>Agaricomycotina</taxon>
        <taxon>Agaricomycetes</taxon>
        <taxon>Cantharellales</taxon>
        <taxon>Ceratobasidiaceae</taxon>
        <taxon>Rhizoctonia</taxon>
    </lineage>
</organism>
<keyword evidence="7" id="KW-0788">Thiol protease</keyword>